<sequence>MRQQQGLGPGAEPVEPSLPAATSPSNGDDKEPDGGYGWVCVICQLLITACTWGVKRGTLIPFVFLRESMVVSEADTNHSPTQSFGVYLSHYLSTDLFPGTSQASYAFIGGLSQSQITLIAPLVTHSTKVLGTKSTLFIGVLLETGALVAASFATQAWHLYLTQGLLFGWGCSFLYIGTIGIIPQWFHRQRGMANGVAAAGSGIGGLIFSLASDAMITNLGVAWSFRITAVCAAVTDCAQPERF</sequence>
<keyword evidence="2" id="KW-1185">Reference proteome</keyword>
<evidence type="ECO:0000313" key="2">
    <source>
        <dbReference type="Proteomes" id="UP001143910"/>
    </source>
</evidence>
<dbReference type="Proteomes" id="UP001143910">
    <property type="component" value="Unassembled WGS sequence"/>
</dbReference>
<comment type="caution">
    <text evidence="1">The sequence shown here is derived from an EMBL/GenBank/DDBJ whole genome shotgun (WGS) entry which is preliminary data.</text>
</comment>
<dbReference type="EMBL" id="JANJQO010000289">
    <property type="protein sequence ID" value="KAJ2979382.1"/>
    <property type="molecule type" value="Genomic_DNA"/>
</dbReference>
<accession>A0ACC1NKE1</accession>
<gene>
    <name evidence="1" type="ORF">NQ176_g3289</name>
</gene>
<reference evidence="1" key="1">
    <citation type="submission" date="2022-08" db="EMBL/GenBank/DDBJ databases">
        <title>Genome Sequence of Lecanicillium fungicola.</title>
        <authorList>
            <person name="Buettner E."/>
        </authorList>
    </citation>
    <scope>NUCLEOTIDE SEQUENCE</scope>
    <source>
        <strain evidence="1">Babe33</strain>
    </source>
</reference>
<name>A0ACC1NKE1_9HYPO</name>
<organism evidence="1 2">
    <name type="scientific">Zarea fungicola</name>
    <dbReference type="NCBI Taxonomy" id="93591"/>
    <lineage>
        <taxon>Eukaryota</taxon>
        <taxon>Fungi</taxon>
        <taxon>Dikarya</taxon>
        <taxon>Ascomycota</taxon>
        <taxon>Pezizomycotina</taxon>
        <taxon>Sordariomycetes</taxon>
        <taxon>Hypocreomycetidae</taxon>
        <taxon>Hypocreales</taxon>
        <taxon>Cordycipitaceae</taxon>
        <taxon>Zarea</taxon>
    </lineage>
</organism>
<evidence type="ECO:0000313" key="1">
    <source>
        <dbReference type="EMBL" id="KAJ2979382.1"/>
    </source>
</evidence>
<protein>
    <submittedName>
        <fullName evidence="1">Uncharacterized protein</fullName>
    </submittedName>
</protein>
<proteinExistence type="predicted"/>